<keyword evidence="3" id="KW-1185">Reference proteome</keyword>
<evidence type="ECO:0000313" key="3">
    <source>
        <dbReference type="Proteomes" id="UP000235388"/>
    </source>
</evidence>
<dbReference type="Proteomes" id="UP000235392">
    <property type="component" value="Unassembled WGS sequence"/>
</dbReference>
<dbReference type="EMBL" id="PGCJ01000850">
    <property type="protein sequence ID" value="PLW17405.1"/>
    <property type="molecule type" value="Genomic_DNA"/>
</dbReference>
<reference evidence="3 4" key="1">
    <citation type="submission" date="2017-11" db="EMBL/GenBank/DDBJ databases">
        <title>De novo assembly and phasing of dikaryotic genomes from two isolates of Puccinia coronata f. sp. avenae, the causal agent of oat crown rust.</title>
        <authorList>
            <person name="Miller M.E."/>
            <person name="Zhang Y."/>
            <person name="Omidvar V."/>
            <person name="Sperschneider J."/>
            <person name="Schwessinger B."/>
            <person name="Raley C."/>
            <person name="Palmer J.M."/>
            <person name="Garnica D."/>
            <person name="Upadhyaya N."/>
            <person name="Rathjen J."/>
            <person name="Taylor J.M."/>
            <person name="Park R.F."/>
            <person name="Dodds P.N."/>
            <person name="Hirsch C.D."/>
            <person name="Kianian S.F."/>
            <person name="Figueroa M."/>
        </authorList>
    </citation>
    <scope>NUCLEOTIDE SEQUENCE [LARGE SCALE GENOMIC DNA]</scope>
    <source>
        <strain evidence="1">12NC29</strain>
        <strain evidence="2">12SD80</strain>
    </source>
</reference>
<sequence>MLCSIFWVLKNVASPEYPRTLDLLGDLESLESLVASSSSTRHRKAELESPELHMEQQGREGFSWTNLKIMLVST</sequence>
<dbReference type="AlphaFoldDB" id="A0A2N5SVY9"/>
<evidence type="ECO:0000313" key="4">
    <source>
        <dbReference type="Proteomes" id="UP000235392"/>
    </source>
</evidence>
<proteinExistence type="predicted"/>
<comment type="caution">
    <text evidence="1">The sequence shown here is derived from an EMBL/GenBank/DDBJ whole genome shotgun (WGS) entry which is preliminary data.</text>
</comment>
<protein>
    <submittedName>
        <fullName evidence="1">Uncharacterized protein</fullName>
    </submittedName>
</protein>
<evidence type="ECO:0000313" key="2">
    <source>
        <dbReference type="EMBL" id="PLW48048.1"/>
    </source>
</evidence>
<name>A0A2N5SVY9_9BASI</name>
<evidence type="ECO:0000313" key="1">
    <source>
        <dbReference type="EMBL" id="PLW17405.1"/>
    </source>
</evidence>
<organism evidence="1 3">
    <name type="scientific">Puccinia coronata f. sp. avenae</name>
    <dbReference type="NCBI Taxonomy" id="200324"/>
    <lineage>
        <taxon>Eukaryota</taxon>
        <taxon>Fungi</taxon>
        <taxon>Dikarya</taxon>
        <taxon>Basidiomycota</taxon>
        <taxon>Pucciniomycotina</taxon>
        <taxon>Pucciniomycetes</taxon>
        <taxon>Pucciniales</taxon>
        <taxon>Pucciniaceae</taxon>
        <taxon>Puccinia</taxon>
    </lineage>
</organism>
<gene>
    <name evidence="1" type="ORF">PCANC_14666</name>
    <name evidence="2" type="ORF">PCASD_03598</name>
</gene>
<dbReference type="Proteomes" id="UP000235388">
    <property type="component" value="Unassembled WGS sequence"/>
</dbReference>
<accession>A0A2N5SVY9</accession>
<dbReference type="EMBL" id="PGCI01000026">
    <property type="protein sequence ID" value="PLW48048.1"/>
    <property type="molecule type" value="Genomic_DNA"/>
</dbReference>